<dbReference type="Proteomes" id="UP001305647">
    <property type="component" value="Unassembled WGS sequence"/>
</dbReference>
<reference evidence="4" key="2">
    <citation type="submission" date="2023-05" db="EMBL/GenBank/DDBJ databases">
        <authorList>
            <consortium name="Lawrence Berkeley National Laboratory"/>
            <person name="Steindorff A."/>
            <person name="Hensen N."/>
            <person name="Bonometti L."/>
            <person name="Westerberg I."/>
            <person name="Brannstrom I.O."/>
            <person name="Guillou S."/>
            <person name="Cros-Aarteil S."/>
            <person name="Calhoun S."/>
            <person name="Haridas S."/>
            <person name="Kuo A."/>
            <person name="Mondo S."/>
            <person name="Pangilinan J."/>
            <person name="Riley R."/>
            <person name="Labutti K."/>
            <person name="Andreopoulos B."/>
            <person name="Lipzen A."/>
            <person name="Chen C."/>
            <person name="Yanf M."/>
            <person name="Daum C."/>
            <person name="Ng V."/>
            <person name="Clum A."/>
            <person name="Ohm R."/>
            <person name="Martin F."/>
            <person name="Silar P."/>
            <person name="Natvig D."/>
            <person name="Lalanne C."/>
            <person name="Gautier V."/>
            <person name="Ament-Velasquez S.L."/>
            <person name="Kruys A."/>
            <person name="Hutchinson M.I."/>
            <person name="Powell A.J."/>
            <person name="Barry K."/>
            <person name="Miller A.N."/>
            <person name="Grigoriev I.V."/>
            <person name="Debuchy R."/>
            <person name="Gladieux P."/>
            <person name="Thoren M.H."/>
            <person name="Johannesson H."/>
        </authorList>
    </citation>
    <scope>NUCLEOTIDE SEQUENCE</scope>
    <source>
        <strain evidence="4">CBS 757.83</strain>
    </source>
</reference>
<feature type="domain" description="PX" evidence="3">
    <location>
        <begin position="8"/>
        <end position="123"/>
    </location>
</feature>
<dbReference type="SMART" id="SM00397">
    <property type="entry name" value="t_SNARE"/>
    <property type="match status" value="1"/>
</dbReference>
<dbReference type="InterPro" id="IPR001683">
    <property type="entry name" value="PX_dom"/>
</dbReference>
<dbReference type="EMBL" id="MU863624">
    <property type="protein sequence ID" value="KAK4106206.1"/>
    <property type="molecule type" value="Genomic_DNA"/>
</dbReference>
<evidence type="ECO:0000259" key="3">
    <source>
        <dbReference type="PROSITE" id="PS50195"/>
    </source>
</evidence>
<name>A0AAN6QAY7_9PEZI</name>
<feature type="domain" description="T-SNARE coiled-coil homology" evidence="2">
    <location>
        <begin position="306"/>
        <end position="368"/>
    </location>
</feature>
<dbReference type="Pfam" id="PF00787">
    <property type="entry name" value="PX"/>
    <property type="match status" value="1"/>
</dbReference>
<protein>
    <submittedName>
        <fullName evidence="4">Phox-like protein</fullName>
    </submittedName>
</protein>
<organism evidence="4 5">
    <name type="scientific">Parathielavia hyrcaniae</name>
    <dbReference type="NCBI Taxonomy" id="113614"/>
    <lineage>
        <taxon>Eukaryota</taxon>
        <taxon>Fungi</taxon>
        <taxon>Dikarya</taxon>
        <taxon>Ascomycota</taxon>
        <taxon>Pezizomycotina</taxon>
        <taxon>Sordariomycetes</taxon>
        <taxon>Sordariomycetidae</taxon>
        <taxon>Sordariales</taxon>
        <taxon>Chaetomiaceae</taxon>
        <taxon>Parathielavia</taxon>
    </lineage>
</organism>
<dbReference type="PROSITE" id="PS50195">
    <property type="entry name" value="PX"/>
    <property type="match status" value="1"/>
</dbReference>
<gene>
    <name evidence="4" type="ORF">N658DRAFT_413865</name>
</gene>
<keyword evidence="5" id="KW-1185">Reference proteome</keyword>
<feature type="region of interest" description="Disordered" evidence="1">
    <location>
        <begin position="1"/>
        <end position="22"/>
    </location>
</feature>
<dbReference type="PANTHER" id="PTHR22775:SF3">
    <property type="entry name" value="SORTING NEXIN-13"/>
    <property type="match status" value="1"/>
</dbReference>
<dbReference type="SUPFAM" id="SSF58038">
    <property type="entry name" value="SNARE fusion complex"/>
    <property type="match status" value="1"/>
</dbReference>
<sequence>MAPPLEISIPTTSLHTPPADSPSTKPYTLYNITIRLPLKSFVVQKRYSDFAALHQALAAQVGSPPPAPLPAKSWFRTTVHSPELTEQRRQGLERYLRAVAEPPDRRWRDTSVWRAFLNLPSSAAGGGASTSGVSVEGRVPAIGLREANLAAASDPATWLDLVKEMKRELGVARAALDRRERVAETGEQLDAEAQARKALIKAGSLMGPLEEGLSVMKESGRLGAGEYNRRRDALEAAKRDRSLSEQLAAELARRGRGGREQGLASESERTKLIPQQTPVGRRLGKVLQETDETRERENVGVLQLNDDKIRQQDERVRQLGAVVQSLHRTGGMIHNELVHQVEMLDETNALADRVQRKVDVGNRRTKNL</sequence>
<dbReference type="AlphaFoldDB" id="A0AAN6QAY7"/>
<dbReference type="InterPro" id="IPR036871">
    <property type="entry name" value="PX_dom_sf"/>
</dbReference>
<accession>A0AAN6QAY7</accession>
<feature type="region of interest" description="Disordered" evidence="1">
    <location>
        <begin position="251"/>
        <end position="295"/>
    </location>
</feature>
<dbReference type="GO" id="GO:0035091">
    <property type="term" value="F:phosphatidylinositol binding"/>
    <property type="evidence" value="ECO:0007669"/>
    <property type="project" value="InterPro"/>
</dbReference>
<comment type="caution">
    <text evidence="4">The sequence shown here is derived from an EMBL/GenBank/DDBJ whole genome shotgun (WGS) entry which is preliminary data.</text>
</comment>
<dbReference type="PANTHER" id="PTHR22775">
    <property type="entry name" value="SORTING NEXIN"/>
    <property type="match status" value="1"/>
</dbReference>
<evidence type="ECO:0000313" key="5">
    <source>
        <dbReference type="Proteomes" id="UP001305647"/>
    </source>
</evidence>
<evidence type="ECO:0000313" key="4">
    <source>
        <dbReference type="EMBL" id="KAK4106206.1"/>
    </source>
</evidence>
<dbReference type="Gene3D" id="3.30.1520.10">
    <property type="entry name" value="Phox-like domain"/>
    <property type="match status" value="1"/>
</dbReference>
<dbReference type="CDD" id="cd06897">
    <property type="entry name" value="PX_SNARE"/>
    <property type="match status" value="1"/>
</dbReference>
<dbReference type="Gene3D" id="1.20.5.110">
    <property type="match status" value="1"/>
</dbReference>
<proteinExistence type="predicted"/>
<evidence type="ECO:0000259" key="2">
    <source>
        <dbReference type="PROSITE" id="PS50192"/>
    </source>
</evidence>
<dbReference type="PROSITE" id="PS50192">
    <property type="entry name" value="T_SNARE"/>
    <property type="match status" value="1"/>
</dbReference>
<dbReference type="SMART" id="SM00312">
    <property type="entry name" value="PX"/>
    <property type="match status" value="1"/>
</dbReference>
<evidence type="ECO:0000256" key="1">
    <source>
        <dbReference type="SAM" id="MobiDB-lite"/>
    </source>
</evidence>
<feature type="compositionally biased region" description="Polar residues" evidence="1">
    <location>
        <begin position="9"/>
        <end position="22"/>
    </location>
</feature>
<reference evidence="4" key="1">
    <citation type="journal article" date="2023" name="Mol. Phylogenet. Evol.">
        <title>Genome-scale phylogeny and comparative genomics of the fungal order Sordariales.</title>
        <authorList>
            <person name="Hensen N."/>
            <person name="Bonometti L."/>
            <person name="Westerberg I."/>
            <person name="Brannstrom I.O."/>
            <person name="Guillou S."/>
            <person name="Cros-Aarteil S."/>
            <person name="Calhoun S."/>
            <person name="Haridas S."/>
            <person name="Kuo A."/>
            <person name="Mondo S."/>
            <person name="Pangilinan J."/>
            <person name="Riley R."/>
            <person name="LaButti K."/>
            <person name="Andreopoulos B."/>
            <person name="Lipzen A."/>
            <person name="Chen C."/>
            <person name="Yan M."/>
            <person name="Daum C."/>
            <person name="Ng V."/>
            <person name="Clum A."/>
            <person name="Steindorff A."/>
            <person name="Ohm R.A."/>
            <person name="Martin F."/>
            <person name="Silar P."/>
            <person name="Natvig D.O."/>
            <person name="Lalanne C."/>
            <person name="Gautier V."/>
            <person name="Ament-Velasquez S.L."/>
            <person name="Kruys A."/>
            <person name="Hutchinson M.I."/>
            <person name="Powell A.J."/>
            <person name="Barry K."/>
            <person name="Miller A.N."/>
            <person name="Grigoriev I.V."/>
            <person name="Debuchy R."/>
            <person name="Gladieux P."/>
            <person name="Hiltunen Thoren M."/>
            <person name="Johannesson H."/>
        </authorList>
    </citation>
    <scope>NUCLEOTIDE SEQUENCE</scope>
    <source>
        <strain evidence="4">CBS 757.83</strain>
    </source>
</reference>
<dbReference type="InterPro" id="IPR000727">
    <property type="entry name" value="T_SNARE_dom"/>
</dbReference>
<dbReference type="SUPFAM" id="SSF64268">
    <property type="entry name" value="PX domain"/>
    <property type="match status" value="1"/>
</dbReference>